<keyword evidence="3" id="KW-1185">Reference proteome</keyword>
<evidence type="ECO:0000313" key="2">
    <source>
        <dbReference type="EMBL" id="GIG10849.1"/>
    </source>
</evidence>
<gene>
    <name evidence="2" type="ORF">Cco03nite_75490</name>
</gene>
<dbReference type="PROSITE" id="PS51186">
    <property type="entry name" value="GNAT"/>
    <property type="match status" value="1"/>
</dbReference>
<feature type="domain" description="N-acetyltransferase" evidence="1">
    <location>
        <begin position="13"/>
        <end position="182"/>
    </location>
</feature>
<comment type="caution">
    <text evidence="2">The sequence shown here is derived from an EMBL/GenBank/DDBJ whole genome shotgun (WGS) entry which is preliminary data.</text>
</comment>
<accession>A0A8J3PBQ6</accession>
<proteinExistence type="predicted"/>
<organism evidence="2 3">
    <name type="scientific">Catellatospora coxensis</name>
    <dbReference type="NCBI Taxonomy" id="310354"/>
    <lineage>
        <taxon>Bacteria</taxon>
        <taxon>Bacillati</taxon>
        <taxon>Actinomycetota</taxon>
        <taxon>Actinomycetes</taxon>
        <taxon>Micromonosporales</taxon>
        <taxon>Micromonosporaceae</taxon>
        <taxon>Catellatospora</taxon>
    </lineage>
</organism>
<evidence type="ECO:0000313" key="3">
    <source>
        <dbReference type="Proteomes" id="UP000630887"/>
    </source>
</evidence>
<sequence>MLGIERQVAAVEIVYRGAGERDLNRVVELHRRCSPDSLSRRYASAAGAPAAAALARMLRPEAGHTLLAVVSGGADDGAAVAVGHLLTCPDVPGMDLARPVAVGEAAVLVADAWQGRGIGAVLARRLAVLAAVAGYTHVQAHVLAGNRAALRTIRRLTGDGGPAGAPVWEYDGPMLTMTVPVAAGAA</sequence>
<dbReference type="InterPro" id="IPR000182">
    <property type="entry name" value="GNAT_dom"/>
</dbReference>
<dbReference type="EMBL" id="BONI01000103">
    <property type="protein sequence ID" value="GIG10849.1"/>
    <property type="molecule type" value="Genomic_DNA"/>
</dbReference>
<name>A0A8J3PBQ6_9ACTN</name>
<dbReference type="Gene3D" id="3.40.630.30">
    <property type="match status" value="1"/>
</dbReference>
<dbReference type="SUPFAM" id="SSF55729">
    <property type="entry name" value="Acyl-CoA N-acyltransferases (Nat)"/>
    <property type="match status" value="1"/>
</dbReference>
<reference evidence="2 3" key="1">
    <citation type="submission" date="2021-01" db="EMBL/GenBank/DDBJ databases">
        <title>Whole genome shotgun sequence of Catellatospora coxensis NBRC 107359.</title>
        <authorList>
            <person name="Komaki H."/>
            <person name="Tamura T."/>
        </authorList>
    </citation>
    <scope>NUCLEOTIDE SEQUENCE [LARGE SCALE GENOMIC DNA]</scope>
    <source>
        <strain evidence="2 3">NBRC 107359</strain>
    </source>
</reference>
<dbReference type="GO" id="GO:0016747">
    <property type="term" value="F:acyltransferase activity, transferring groups other than amino-acyl groups"/>
    <property type="evidence" value="ECO:0007669"/>
    <property type="project" value="InterPro"/>
</dbReference>
<protein>
    <recommendedName>
        <fullName evidence="1">N-acetyltransferase domain-containing protein</fullName>
    </recommendedName>
</protein>
<dbReference type="Pfam" id="PF00583">
    <property type="entry name" value="Acetyltransf_1"/>
    <property type="match status" value="1"/>
</dbReference>
<evidence type="ECO:0000259" key="1">
    <source>
        <dbReference type="PROSITE" id="PS51186"/>
    </source>
</evidence>
<dbReference type="InterPro" id="IPR016181">
    <property type="entry name" value="Acyl_CoA_acyltransferase"/>
</dbReference>
<dbReference type="AlphaFoldDB" id="A0A8J3PBQ6"/>
<dbReference type="Proteomes" id="UP000630887">
    <property type="component" value="Unassembled WGS sequence"/>
</dbReference>